<dbReference type="RefSeq" id="WP_253670681.1">
    <property type="nucleotide sequence ID" value="NZ_JAMTCP010000020.1"/>
</dbReference>
<dbReference type="InterPro" id="IPR021763">
    <property type="entry name" value="DUF3326"/>
</dbReference>
<evidence type="ECO:0000313" key="1">
    <source>
        <dbReference type="EMBL" id="MCP2259796.1"/>
    </source>
</evidence>
<dbReference type="PANTHER" id="PTHR36891">
    <property type="entry name" value="OS01G0127400 PROTEIN"/>
    <property type="match status" value="1"/>
</dbReference>
<comment type="caution">
    <text evidence="1">The sequence shown here is derived from an EMBL/GenBank/DDBJ whole genome shotgun (WGS) entry which is preliminary data.</text>
</comment>
<name>A0ABT1HWA5_STRSD</name>
<proteinExistence type="predicted"/>
<dbReference type="PANTHER" id="PTHR36891:SF1">
    <property type="entry name" value="OS01G0127400 PROTEIN"/>
    <property type="match status" value="1"/>
</dbReference>
<organism evidence="1 2">
    <name type="scientific">Streptoalloteichus tenebrarius (strain ATCC 17920 / DSM 40477 / JCM 4838 / CBS 697.72 / NBRC 16177 / NCIMB 11028 / NRRL B-12390 / A12253. 1 / ISP 5477)</name>
    <name type="common">Streptomyces tenebrarius</name>
    <dbReference type="NCBI Taxonomy" id="1933"/>
    <lineage>
        <taxon>Bacteria</taxon>
        <taxon>Bacillati</taxon>
        <taxon>Actinomycetota</taxon>
        <taxon>Actinomycetes</taxon>
        <taxon>Pseudonocardiales</taxon>
        <taxon>Pseudonocardiaceae</taxon>
        <taxon>Streptoalloteichus</taxon>
    </lineage>
</organism>
<accession>A0ABT1HWA5</accession>
<reference evidence="1 2" key="1">
    <citation type="submission" date="2022-06" db="EMBL/GenBank/DDBJ databases">
        <title>Genomic Encyclopedia of Archaeal and Bacterial Type Strains, Phase II (KMG-II): from individual species to whole genera.</title>
        <authorList>
            <person name="Goeker M."/>
        </authorList>
    </citation>
    <scope>NUCLEOTIDE SEQUENCE [LARGE SCALE GENOMIC DNA]</scope>
    <source>
        <strain evidence="1 2">DSM 40477</strain>
    </source>
</reference>
<sequence length="448" mass="47506">MGSVEHRLVDVARPAQPLTWPTVAGLLAPHSTEDEFPLRLALVAADDARLRFEMSVLKGVGGRGQRWGSLWEFRPRRPQRTGRFVAVQVVPTGVRAEIGGFSGDATPATNLLAAVCDYVLTHPNCVTASDLYWARDNVLYLEGNLLSRFLTGMIHLLPRQTRRLGLLVDSPRGEDLLNNVLNAVNAARAVGGLELGPVWVCGKPLRASVFYSDSGRALGDVTNLGEILDLASQAARSVDALAITSEIAVDPGLRADYYAGKEVPNPWGGVEALLTHAVTTVVGLPAAHAPMLTLWEELRVEGPVDPRDAAEVISMTFLVSVLRGLAAAPQPVAADAPVVPGDTRLTAEDVGAVVLPASAVGGVPAFAALAQGIPLVLVTENETISELRPEDLVPPGDGVRPEIHVVGNYLEAAGVLVSLRERLSLESLRRPIPRAEPLQLPGGPAADE</sequence>
<protein>
    <recommendedName>
        <fullName evidence="3">DUF3326 domain-containing protein</fullName>
    </recommendedName>
</protein>
<gene>
    <name evidence="1" type="ORF">LX15_003505</name>
</gene>
<dbReference type="EMBL" id="JAMTCP010000020">
    <property type="protein sequence ID" value="MCP2259796.1"/>
    <property type="molecule type" value="Genomic_DNA"/>
</dbReference>
<dbReference type="Proteomes" id="UP001205311">
    <property type="component" value="Unassembled WGS sequence"/>
</dbReference>
<dbReference type="Pfam" id="PF11805">
    <property type="entry name" value="DUF3326"/>
    <property type="match status" value="1"/>
</dbReference>
<evidence type="ECO:0008006" key="3">
    <source>
        <dbReference type="Google" id="ProtNLM"/>
    </source>
</evidence>
<keyword evidence="2" id="KW-1185">Reference proteome</keyword>
<evidence type="ECO:0000313" key="2">
    <source>
        <dbReference type="Proteomes" id="UP001205311"/>
    </source>
</evidence>